<feature type="binding site" evidence="10">
    <location>
        <position position="177"/>
    </location>
    <ligand>
        <name>[4Fe-4S] cluster</name>
        <dbReference type="ChEBI" id="CHEBI:49883"/>
        <label>3</label>
    </ligand>
</feature>
<feature type="binding site" evidence="10">
    <location>
        <position position="153"/>
    </location>
    <ligand>
        <name>[4Fe-4S] cluster</name>
        <dbReference type="ChEBI" id="CHEBI:49883"/>
        <label>3</label>
    </ligand>
</feature>
<feature type="binding site" evidence="10">
    <location>
        <position position="149"/>
    </location>
    <ligand>
        <name>[4Fe-4S] cluster</name>
        <dbReference type="ChEBI" id="CHEBI:49883"/>
        <label>2</label>
    </ligand>
</feature>
<keyword evidence="4 10" id="KW-0677">Repeat</keyword>
<dbReference type="EMBL" id="LPWH01000070">
    <property type="protein sequence ID" value="POR01042.1"/>
    <property type="molecule type" value="Genomic_DNA"/>
</dbReference>
<name>A0A2S4JNG3_9SPIO</name>
<dbReference type="PROSITE" id="PS51656">
    <property type="entry name" value="4FE4S"/>
    <property type="match status" value="1"/>
</dbReference>
<dbReference type="Pfam" id="PF13187">
    <property type="entry name" value="Fer4_9"/>
    <property type="match status" value="1"/>
</dbReference>
<feature type="binding site" evidence="10">
    <location>
        <position position="47"/>
    </location>
    <ligand>
        <name>[4Fe-4S] cluster</name>
        <dbReference type="ChEBI" id="CHEBI:49883"/>
        <label>1</label>
    </ligand>
</feature>
<comment type="caution">
    <text evidence="13">The sequence shown here is derived from an EMBL/GenBank/DDBJ whole genome shotgun (WGS) entry which is preliminary data.</text>
</comment>
<dbReference type="Pfam" id="PF04060">
    <property type="entry name" value="FeS"/>
    <property type="match status" value="1"/>
</dbReference>
<feature type="binding site" evidence="10">
    <location>
        <position position="143"/>
    </location>
    <ligand>
        <name>[4Fe-4S] cluster</name>
        <dbReference type="ChEBI" id="CHEBI:49883"/>
        <label>2</label>
    </ligand>
</feature>
<feature type="binding site" evidence="10">
    <location>
        <position position="139"/>
    </location>
    <ligand>
        <name>[4Fe-4S] cluster</name>
        <dbReference type="ChEBI" id="CHEBI:49883"/>
        <label>2</label>
    </ligand>
</feature>
<comment type="subcellular location">
    <subcellularLocation>
        <location evidence="10">Cell membrane</location>
    </subcellularLocation>
</comment>
<feature type="region of interest" description="Hydrophobic" evidence="10">
    <location>
        <begin position="1"/>
        <end position="24"/>
    </location>
</feature>
<feature type="binding site" evidence="10">
    <location>
        <position position="55"/>
    </location>
    <ligand>
        <name>[4Fe-4S] cluster</name>
        <dbReference type="ChEBI" id="CHEBI:49883"/>
        <label>1</label>
    </ligand>
</feature>
<dbReference type="EC" id="7.-.-.-" evidence="10"/>
<dbReference type="InterPro" id="IPR017900">
    <property type="entry name" value="4Fe4S_Fe_S_CS"/>
</dbReference>
<dbReference type="GO" id="GO:0022900">
    <property type="term" value="P:electron transport chain"/>
    <property type="evidence" value="ECO:0007669"/>
    <property type="project" value="UniProtKB-UniRule"/>
</dbReference>
<reference evidence="14" key="1">
    <citation type="submission" date="2015-12" db="EMBL/GenBank/DDBJ databases">
        <authorList>
            <person name="Lodha T.D."/>
            <person name="Chintalapati S."/>
            <person name="Chintalapati V.R."/>
            <person name="Sravanthi T."/>
        </authorList>
    </citation>
    <scope>NUCLEOTIDE SEQUENCE [LARGE SCALE GENOMIC DNA]</scope>
    <source>
        <strain evidence="14">JC133</strain>
    </source>
</reference>
<evidence type="ECO:0000256" key="3">
    <source>
        <dbReference type="ARBA" id="ARBA00022723"/>
    </source>
</evidence>
<dbReference type="CDD" id="cd10549">
    <property type="entry name" value="MtMvhB_like"/>
    <property type="match status" value="1"/>
</dbReference>
<keyword evidence="2 10" id="KW-0004">4Fe-4S</keyword>
<dbReference type="GO" id="GO:0046872">
    <property type="term" value="F:metal ion binding"/>
    <property type="evidence" value="ECO:0007669"/>
    <property type="project" value="UniProtKB-KW"/>
</dbReference>
<keyword evidence="9 10" id="KW-0472">Membrane</keyword>
<keyword evidence="8 10" id="KW-0411">Iron-sulfur</keyword>
<evidence type="ECO:0000256" key="6">
    <source>
        <dbReference type="ARBA" id="ARBA00022982"/>
    </source>
</evidence>
<evidence type="ECO:0000256" key="7">
    <source>
        <dbReference type="ARBA" id="ARBA00023004"/>
    </source>
</evidence>
<dbReference type="HAMAP" id="MF_00463">
    <property type="entry name" value="RsxB_RnfB"/>
    <property type="match status" value="1"/>
</dbReference>
<dbReference type="InterPro" id="IPR007202">
    <property type="entry name" value="4Fe-4S_dom"/>
</dbReference>
<dbReference type="Pfam" id="PF14697">
    <property type="entry name" value="Fer4_21"/>
    <property type="match status" value="1"/>
</dbReference>
<dbReference type="GO" id="GO:0005886">
    <property type="term" value="C:plasma membrane"/>
    <property type="evidence" value="ECO:0007669"/>
    <property type="project" value="UniProtKB-SubCell"/>
</dbReference>
<dbReference type="InterPro" id="IPR050395">
    <property type="entry name" value="4Fe4S_Ferredoxin_RnfB"/>
</dbReference>
<dbReference type="GO" id="GO:0051539">
    <property type="term" value="F:4 iron, 4 sulfur cluster binding"/>
    <property type="evidence" value="ECO:0007669"/>
    <property type="project" value="UniProtKB-UniRule"/>
</dbReference>
<comment type="function">
    <text evidence="10">Part of a membrane-bound complex that couples electron transfer with translocation of ions across the membrane.</text>
</comment>
<dbReference type="RefSeq" id="WP_245874160.1">
    <property type="nucleotide sequence ID" value="NZ_LPWH01000070.1"/>
</dbReference>
<keyword evidence="5 10" id="KW-1278">Translocase</keyword>
<feature type="domain" description="4Fe-4S ferredoxin-type" evidence="11">
    <location>
        <begin position="165"/>
        <end position="194"/>
    </location>
</feature>
<dbReference type="AlphaFoldDB" id="A0A2S4JNG3"/>
<keyword evidence="6 10" id="KW-0249">Electron transport</keyword>
<comment type="caution">
    <text evidence="10">Lacks conserved residue(s) required for the propagation of feature annotation.</text>
</comment>
<accession>A0A2S4JNG3</accession>
<comment type="similarity">
    <text evidence="10">Belongs to the 4Fe4S bacterial-type ferredoxin family. RnfB subfamily.</text>
</comment>
<dbReference type="Gene3D" id="3.30.70.20">
    <property type="match status" value="2"/>
</dbReference>
<evidence type="ECO:0000313" key="13">
    <source>
        <dbReference type="EMBL" id="POR01042.1"/>
    </source>
</evidence>
<gene>
    <name evidence="10" type="primary">rnfB</name>
    <name evidence="13" type="ORF">AU468_08955</name>
</gene>
<feature type="binding site" evidence="10">
    <location>
        <position position="50"/>
    </location>
    <ligand>
        <name>[4Fe-4S] cluster</name>
        <dbReference type="ChEBI" id="CHEBI:49883"/>
        <label>1</label>
    </ligand>
</feature>
<evidence type="ECO:0000256" key="9">
    <source>
        <dbReference type="ARBA" id="ARBA00023136"/>
    </source>
</evidence>
<evidence type="ECO:0000256" key="10">
    <source>
        <dbReference type="HAMAP-Rule" id="MF_00463"/>
    </source>
</evidence>
<dbReference type="PROSITE" id="PS51379">
    <property type="entry name" value="4FE4S_FER_2"/>
    <property type="match status" value="3"/>
</dbReference>
<dbReference type="PANTHER" id="PTHR43560:SF1">
    <property type="entry name" value="ION-TRANSLOCATING OXIDOREDUCTASE COMPLEX SUBUNIT B"/>
    <property type="match status" value="1"/>
</dbReference>
<proteinExistence type="inferred from homology"/>
<dbReference type="SUPFAM" id="SSF54862">
    <property type="entry name" value="4Fe-4S ferredoxins"/>
    <property type="match status" value="2"/>
</dbReference>
<sequence>MILFSVLTLGAVAALFATILYVISRVFAVEEDPRVAEVGEMLPGVNCGACGFPGCSGMADALVAAADKGDISHMTCPPGGAETMTRIGAYFGLEVGATKATVAVLRCGGTRECAPPKTRYDGPRSCVIAHSTFSGESGCPFGCLGYGDCDVVCPFDAITMNAVTGLPEVDQELCTSCGACVKACPRSLFEIRPVGRRDRRVWINCRNHEPALVAKKNCSVACIGCGKCKKVCDSVVQAITLEKNLAFIDSDKCIACGKCVAVCPTRAIAATFDPPKPKPAKAETEPSST</sequence>
<feature type="domain" description="4Fe-4S ferredoxin-type" evidence="11">
    <location>
        <begin position="244"/>
        <end position="273"/>
    </location>
</feature>
<feature type="binding site" evidence="10">
    <location>
        <position position="76"/>
    </location>
    <ligand>
        <name>[4Fe-4S] cluster</name>
        <dbReference type="ChEBI" id="CHEBI:49883"/>
        <label>1</label>
    </ligand>
</feature>
<keyword evidence="10" id="KW-1003">Cell membrane</keyword>
<evidence type="ECO:0000313" key="14">
    <source>
        <dbReference type="Proteomes" id="UP000237350"/>
    </source>
</evidence>
<dbReference type="InterPro" id="IPR017896">
    <property type="entry name" value="4Fe4S_Fe-S-bd"/>
</dbReference>
<evidence type="ECO:0000256" key="5">
    <source>
        <dbReference type="ARBA" id="ARBA00022967"/>
    </source>
</evidence>
<evidence type="ECO:0000256" key="2">
    <source>
        <dbReference type="ARBA" id="ARBA00022485"/>
    </source>
</evidence>
<keyword evidence="7 10" id="KW-0408">Iron</keyword>
<dbReference type="PROSITE" id="PS00198">
    <property type="entry name" value="4FE4S_FER_1"/>
    <property type="match status" value="1"/>
</dbReference>
<feature type="binding site" evidence="10">
    <location>
        <position position="174"/>
    </location>
    <ligand>
        <name>[4Fe-4S] cluster</name>
        <dbReference type="ChEBI" id="CHEBI:49883"/>
        <label>3</label>
    </ligand>
</feature>
<comment type="subunit">
    <text evidence="10">The complex is composed of six subunits: RnfA, RnfB, RnfC, RnfD, RnfE and RnfG.</text>
</comment>
<evidence type="ECO:0000256" key="4">
    <source>
        <dbReference type="ARBA" id="ARBA00022737"/>
    </source>
</evidence>
<dbReference type="GO" id="GO:0009055">
    <property type="term" value="F:electron transfer activity"/>
    <property type="evidence" value="ECO:0007669"/>
    <property type="project" value="InterPro"/>
</dbReference>
<dbReference type="Proteomes" id="UP000237350">
    <property type="component" value="Unassembled WGS sequence"/>
</dbReference>
<comment type="cofactor">
    <cofactor evidence="10">
        <name>[4Fe-4S] cluster</name>
        <dbReference type="ChEBI" id="CHEBI:49883"/>
    </cofactor>
    <text evidence="10">Binds 3 [4Fe-4S] clusters.</text>
</comment>
<dbReference type="InterPro" id="IPR010207">
    <property type="entry name" value="Elect_transpt_cplx_RnfB/RsxB"/>
</dbReference>
<organism evidence="13 14">
    <name type="scientific">Alkalispirochaeta sphaeroplastigenens</name>
    <dbReference type="NCBI Taxonomy" id="1187066"/>
    <lineage>
        <taxon>Bacteria</taxon>
        <taxon>Pseudomonadati</taxon>
        <taxon>Spirochaetota</taxon>
        <taxon>Spirochaetia</taxon>
        <taxon>Spirochaetales</taxon>
        <taxon>Spirochaetaceae</taxon>
        <taxon>Alkalispirochaeta</taxon>
    </lineage>
</organism>
<dbReference type="PANTHER" id="PTHR43560">
    <property type="entry name" value="ION-TRANSLOCATING OXIDOREDUCTASE COMPLEX SUBUNIT B"/>
    <property type="match status" value="1"/>
</dbReference>
<keyword evidence="14" id="KW-1185">Reference proteome</keyword>
<feature type="domain" description="4Fe-4S" evidence="12">
    <location>
        <begin position="30"/>
        <end position="93"/>
    </location>
</feature>
<feature type="binding site" evidence="10">
    <location>
        <position position="180"/>
    </location>
    <ligand>
        <name>[4Fe-4S] cluster</name>
        <dbReference type="ChEBI" id="CHEBI:49883"/>
        <label>3</label>
    </ligand>
</feature>
<feature type="domain" description="4Fe-4S ferredoxin-type" evidence="11">
    <location>
        <begin position="212"/>
        <end position="243"/>
    </location>
</feature>
<keyword evidence="1 10" id="KW-0813">Transport</keyword>
<evidence type="ECO:0000259" key="12">
    <source>
        <dbReference type="PROSITE" id="PS51656"/>
    </source>
</evidence>
<evidence type="ECO:0000256" key="8">
    <source>
        <dbReference type="ARBA" id="ARBA00023014"/>
    </source>
</evidence>
<keyword evidence="3 10" id="KW-0479">Metal-binding</keyword>
<protein>
    <recommendedName>
        <fullName evidence="10">Ion-translocating oxidoreductase complex subunit B</fullName>
        <ecNumber evidence="10">7.-.-.-</ecNumber>
    </recommendedName>
    <alternativeName>
        <fullName evidence="10">Rnf electron transport complex subunit B</fullName>
    </alternativeName>
</protein>
<dbReference type="Gene3D" id="1.10.15.40">
    <property type="entry name" value="Electron transport complex subunit B, putative Fe-S cluster"/>
    <property type="match status" value="1"/>
</dbReference>
<feature type="binding site" evidence="10">
    <location>
        <position position="184"/>
    </location>
    <ligand>
        <name>[4Fe-4S] cluster</name>
        <dbReference type="ChEBI" id="CHEBI:49883"/>
        <label>2</label>
    </ligand>
</feature>
<evidence type="ECO:0000259" key="11">
    <source>
        <dbReference type="PROSITE" id="PS51379"/>
    </source>
</evidence>
<evidence type="ECO:0000256" key="1">
    <source>
        <dbReference type="ARBA" id="ARBA00022448"/>
    </source>
</evidence>